<feature type="region of interest" description="Disordered" evidence="1">
    <location>
        <begin position="1"/>
        <end position="20"/>
    </location>
</feature>
<gene>
    <name evidence="3" type="ORF">KGQ19_12810</name>
</gene>
<name>A0ABS5KNW7_9ACTN</name>
<dbReference type="InterPro" id="IPR000683">
    <property type="entry name" value="Gfo/Idh/MocA-like_OxRdtase_N"/>
</dbReference>
<feature type="compositionally biased region" description="Basic and acidic residues" evidence="1">
    <location>
        <begin position="1"/>
        <end position="13"/>
    </location>
</feature>
<evidence type="ECO:0000313" key="4">
    <source>
        <dbReference type="Proteomes" id="UP000730482"/>
    </source>
</evidence>
<dbReference type="Gene3D" id="3.40.50.720">
    <property type="entry name" value="NAD(P)-binding Rossmann-like Domain"/>
    <property type="match status" value="2"/>
</dbReference>
<feature type="region of interest" description="Disordered" evidence="1">
    <location>
        <begin position="800"/>
        <end position="824"/>
    </location>
</feature>
<protein>
    <submittedName>
        <fullName evidence="3">Gfo/Idh/MocA family oxidoreductase</fullName>
    </submittedName>
</protein>
<dbReference type="InterPro" id="IPR036291">
    <property type="entry name" value="NAD(P)-bd_dom_sf"/>
</dbReference>
<feature type="compositionally biased region" description="Basic and acidic residues" evidence="1">
    <location>
        <begin position="800"/>
        <end position="810"/>
    </location>
</feature>
<dbReference type="EMBL" id="JAAFYZ010000034">
    <property type="protein sequence ID" value="MBS2547748.1"/>
    <property type="molecule type" value="Genomic_DNA"/>
</dbReference>
<feature type="domain" description="S-adenosyl-L-homocysteine hydrolase NAD binding" evidence="2">
    <location>
        <begin position="233"/>
        <end position="376"/>
    </location>
</feature>
<evidence type="ECO:0000256" key="1">
    <source>
        <dbReference type="SAM" id="MobiDB-lite"/>
    </source>
</evidence>
<evidence type="ECO:0000259" key="2">
    <source>
        <dbReference type="SMART" id="SM00997"/>
    </source>
</evidence>
<comment type="caution">
    <text evidence="3">The sequence shown here is derived from an EMBL/GenBank/DDBJ whole genome shotgun (WGS) entry which is preliminary data.</text>
</comment>
<keyword evidence="4" id="KW-1185">Reference proteome</keyword>
<dbReference type="Pfam" id="PF00670">
    <property type="entry name" value="AdoHcyase_NAD"/>
    <property type="match status" value="1"/>
</dbReference>
<sequence>MRSTDTHVEEKKTQMYSQHAALSDTDAPYSDEEIAAIQANMPLLSRYAEADCSFDGWALLFRDHYVENSVGFVLGAESAGIPPEWIFAMAKGDQTRNRERIHATFLARGYRSTVFDNAWIDADPGAQPGQDAEALRAAAEVDRFIAAAREQGRKVLAIDDGGLIARGYGKADPERAVDAALELTVSGLKRIAAAGPLGVPVWNMARSRVKTQLGYLEIADSCMRRLRELIPTVKFIGRPVLLLGYGTLGSRLAALLRAQGSRVCVVDTDTASLITAAETGYCAHRTAADALACTTPFAVLGATGEIALTEQQLRQLPDGAYLAPFATKDFSVLRTPELHAVSTDLPGVGRRYDLPEGPTLCLLGDGRSLNLFDADAIPTQGYDAYRAGTLIAAKTLCRTFDQQSPGVHTDTADTAIAKAGLFEAYFDLYLDSRPQEAATRPAAQEPTGHACILGYGVAGQLHAQMLTESGMALDLVDPKHSARSAVGLAVHASLDTLSPSKQVDLWSVCTPTGEHLPILRAILARDPNARILLEKPACHGHEIPELEHLLDTNPHARVVVNDQYIHSEALGRLGVLIRELEPDQPIEHVSVIFTKDRRADVETGRFIDRAYGVLGYEWLHMLAVVRRVLPPPLLGNYFAADPALSDLYATYDERLFVSSLTERTTLHHEHTRVYLELASSITGPLIPLHTAPATGERWQRDLRESDDRHRHVTVHAGRTRFKLHLEPVTAPGGWQLDRNQHRLSADQDGTVVFDQIIEDSPMRTSIRHAIAALRGKTPPPRPDFGPLHRIAALAATLKENETTATDDSHGAETTPAPHPVGSAA</sequence>
<dbReference type="SUPFAM" id="SSF51735">
    <property type="entry name" value="NAD(P)-binding Rossmann-fold domains"/>
    <property type="match status" value="2"/>
</dbReference>
<evidence type="ECO:0000313" key="3">
    <source>
        <dbReference type="EMBL" id="MBS2547748.1"/>
    </source>
</evidence>
<dbReference type="InterPro" id="IPR015878">
    <property type="entry name" value="Ado_hCys_hydrolase_NAD-bd"/>
</dbReference>
<organism evidence="3 4">
    <name type="scientific">Catenulispora pinistramenti</name>
    <dbReference type="NCBI Taxonomy" id="2705254"/>
    <lineage>
        <taxon>Bacteria</taxon>
        <taxon>Bacillati</taxon>
        <taxon>Actinomycetota</taxon>
        <taxon>Actinomycetes</taxon>
        <taxon>Catenulisporales</taxon>
        <taxon>Catenulisporaceae</taxon>
        <taxon>Catenulispora</taxon>
    </lineage>
</organism>
<reference evidence="3 4" key="1">
    <citation type="submission" date="2020-02" db="EMBL/GenBank/DDBJ databases">
        <title>Acidophilic actinobacteria isolated from forest soil.</title>
        <authorList>
            <person name="Golinska P."/>
        </authorList>
    </citation>
    <scope>NUCLEOTIDE SEQUENCE [LARGE SCALE GENOMIC DNA]</scope>
    <source>
        <strain evidence="3 4">NL8</strain>
    </source>
</reference>
<proteinExistence type="predicted"/>
<dbReference type="SMART" id="SM00997">
    <property type="entry name" value="AdoHcyase_NAD"/>
    <property type="match status" value="1"/>
</dbReference>
<dbReference type="Proteomes" id="UP000730482">
    <property type="component" value="Unassembled WGS sequence"/>
</dbReference>
<accession>A0ABS5KNW7</accession>
<dbReference type="RefSeq" id="WP_212009329.1">
    <property type="nucleotide sequence ID" value="NZ_JAAFYZ010000034.1"/>
</dbReference>
<dbReference type="Pfam" id="PF01408">
    <property type="entry name" value="GFO_IDH_MocA"/>
    <property type="match status" value="1"/>
</dbReference>